<dbReference type="EMBL" id="LCWF01000041">
    <property type="protein sequence ID" value="KKY25484.1"/>
    <property type="molecule type" value="Genomic_DNA"/>
</dbReference>
<evidence type="ECO:0000259" key="5">
    <source>
        <dbReference type="PROSITE" id="PS50075"/>
    </source>
</evidence>
<dbReference type="InterPro" id="IPR016035">
    <property type="entry name" value="Acyl_Trfase/lysoPLipase"/>
</dbReference>
<dbReference type="SUPFAM" id="SSF53901">
    <property type="entry name" value="Thiolase-like"/>
    <property type="match status" value="1"/>
</dbReference>
<evidence type="ECO:0000256" key="1">
    <source>
        <dbReference type="ARBA" id="ARBA00022450"/>
    </source>
</evidence>
<dbReference type="InterPro" id="IPR036736">
    <property type="entry name" value="ACP-like_sf"/>
</dbReference>
<dbReference type="SUPFAM" id="SSF53474">
    <property type="entry name" value="alpha/beta-Hydrolases"/>
    <property type="match status" value="1"/>
</dbReference>
<keyword evidence="3" id="KW-0808">Transferase</keyword>
<dbReference type="PROSITE" id="PS52004">
    <property type="entry name" value="KS3_2"/>
    <property type="match status" value="1"/>
</dbReference>
<dbReference type="Gene3D" id="3.10.129.110">
    <property type="entry name" value="Polyketide synthase dehydratase"/>
    <property type="match status" value="1"/>
</dbReference>
<dbReference type="InterPro" id="IPR020806">
    <property type="entry name" value="PKS_PP-bd"/>
</dbReference>
<accession>A0A0G2ETF9</accession>
<dbReference type="InterPro" id="IPR030918">
    <property type="entry name" value="PT_fungal_PKS"/>
</dbReference>
<dbReference type="Gene3D" id="3.40.366.10">
    <property type="entry name" value="Malonyl-Coenzyme A Acyl Carrier Protein, domain 2"/>
    <property type="match status" value="2"/>
</dbReference>
<name>A0A0G2ETF9_PHACM</name>
<protein>
    <submittedName>
        <fullName evidence="8">Putative polyketide synthase</fullName>
    </submittedName>
</protein>
<dbReference type="PROSITE" id="PS00012">
    <property type="entry name" value="PHOSPHOPANTETHEINE"/>
    <property type="match status" value="1"/>
</dbReference>
<dbReference type="Gene3D" id="1.10.1200.10">
    <property type="entry name" value="ACP-like"/>
    <property type="match status" value="2"/>
</dbReference>
<dbReference type="InterPro" id="IPR001031">
    <property type="entry name" value="Thioesterase"/>
</dbReference>
<feature type="domain" description="Carrier" evidence="5">
    <location>
        <begin position="1700"/>
        <end position="1774"/>
    </location>
</feature>
<dbReference type="PANTHER" id="PTHR43775:SF37">
    <property type="entry name" value="SI:DKEY-61P9.11"/>
    <property type="match status" value="1"/>
</dbReference>
<dbReference type="InterPro" id="IPR006162">
    <property type="entry name" value="Ppantetheine_attach_site"/>
</dbReference>
<dbReference type="PANTHER" id="PTHR43775">
    <property type="entry name" value="FATTY ACID SYNTHASE"/>
    <property type="match status" value="1"/>
</dbReference>
<dbReference type="SMART" id="SM00823">
    <property type="entry name" value="PKS_PP"/>
    <property type="match status" value="2"/>
</dbReference>
<evidence type="ECO:0000259" key="6">
    <source>
        <dbReference type="PROSITE" id="PS52004"/>
    </source>
</evidence>
<dbReference type="Pfam" id="PF00975">
    <property type="entry name" value="Thioesterase"/>
    <property type="match status" value="1"/>
</dbReference>
<feature type="region of interest" description="C-terminal hotdog fold" evidence="4">
    <location>
        <begin position="1387"/>
        <end position="1534"/>
    </location>
</feature>
<dbReference type="InterPro" id="IPR029058">
    <property type="entry name" value="AB_hydrolase_fold"/>
</dbReference>
<dbReference type="Pfam" id="PF00698">
    <property type="entry name" value="Acyl_transf_1"/>
    <property type="match status" value="1"/>
</dbReference>
<keyword evidence="1" id="KW-0596">Phosphopantetheine</keyword>
<reference evidence="8 9" key="2">
    <citation type="submission" date="2015-05" db="EMBL/GenBank/DDBJ databases">
        <authorList>
            <person name="Morales-Cruz A."/>
            <person name="Amrine K.C."/>
            <person name="Cantu D."/>
        </authorList>
    </citation>
    <scope>NUCLEOTIDE SEQUENCE [LARGE SCALE GENOMIC DNA]</scope>
    <source>
        <strain evidence="8">UCRPC4</strain>
    </source>
</reference>
<comment type="caution">
    <text evidence="8">The sequence shown here is derived from an EMBL/GenBank/DDBJ whole genome shotgun (WGS) entry which is preliminary data.</text>
</comment>
<dbReference type="Gene3D" id="3.30.70.3290">
    <property type="match status" value="1"/>
</dbReference>
<dbReference type="GO" id="GO:0006633">
    <property type="term" value="P:fatty acid biosynthetic process"/>
    <property type="evidence" value="ECO:0007669"/>
    <property type="project" value="InterPro"/>
</dbReference>
<feature type="domain" description="PKS/mFAS DH" evidence="7">
    <location>
        <begin position="1229"/>
        <end position="1534"/>
    </location>
</feature>
<dbReference type="InterPro" id="IPR032088">
    <property type="entry name" value="SAT"/>
</dbReference>
<proteinExistence type="predicted"/>
<dbReference type="InterPro" id="IPR016036">
    <property type="entry name" value="Malonyl_transacylase_ACP-bd"/>
</dbReference>
<dbReference type="Pfam" id="PF22621">
    <property type="entry name" value="CurL-like_PKS_C"/>
    <property type="match status" value="1"/>
</dbReference>
<dbReference type="GO" id="GO:0044550">
    <property type="term" value="P:secondary metabolite biosynthetic process"/>
    <property type="evidence" value="ECO:0007669"/>
    <property type="project" value="UniProtKB-ARBA"/>
</dbReference>
<dbReference type="Pfam" id="PF00109">
    <property type="entry name" value="ketoacyl-synt"/>
    <property type="match status" value="1"/>
</dbReference>
<dbReference type="InterPro" id="IPR014031">
    <property type="entry name" value="Ketoacyl_synth_C"/>
</dbReference>
<dbReference type="Pfam" id="PF02801">
    <property type="entry name" value="Ketoacyl-synt_C"/>
    <property type="match status" value="1"/>
</dbReference>
<sequence length="2077" mass="228294">METAIFLFGDQTSDFRPYLLKLLRGKNGMILDAFLAQAAKAIRQEIALQRACSSGIPEFTTILELVEGKSSNTTAHPACMLAAATISLSSSLLEFLALAVESVKIAFRLGFHVSTMGERLSGFIGQQSWSSILCATPTTVQNALDRFYQRFEVSTFPQVWISATSIGSVTITGFPAAKKRFLESLDPQQILRADATVYGPYHAPHIFTEKDLDTIIPTEANEILTRASPRCVLHSSITGEEMVANNGRDLIHECLREMLLETIHWENVVEACSAVQVKVATVVSIGPSNLAPSMVARLKARRIEVTSQDLSSNSSTQLDASDNCPIAIVGMAGRFPDAEDHEALWQILEKGRNVCREVPPDRFDVKTHTDPLRKNTSYAPYGNFVEKPGLFDAAFFNMSPREATQTDPMQRLMLMTAYEAMEMGGIVPGSTSSTKHDRIGTFYGQTSDDWREINAAQNIDTYFIPGGVRAFGPGRINYFFKFSGPSFSIDTACSSSFAAIHVACNSLKARECDTALAGGANIMTNPDIFAGLSKAFFLSKTGSCKTFDDSADGYCRGDGVATVILKRLDDAVLDRDRILGVIRGIKTNHSASATSITHPSAKDQVSLFSSVLNESRIDPQDVNYVEMHGTGTQAGDNTEIKSVLEVFSPEGNRRKQPLHVGSLKSNIGHGEAVSGVSALIKCLMMLQRNVIPPHCGVTTRLNKKFPDLSERNTHIAFQTTPFERPHCGKRTVFISNFSAAGGNTGLVLEDSLSDQPAVSKLDSRPYHVVTLSAKSKSALQKNVARFKEYCRSNPTCDLADLSYTTTARRNHYDHRAGFAVSSMDQLTSELVRYQGSPGEISCSYDKRPNLAFAYTGQGSQYSGMGKELYKTCNQFREDIDTFNNIAIKLGFEAFKPLIDGSQDMAAMKQSSVQLGVVCLEMALSRLWRSWGMTPSVVVGHSLGEYAALNAAGVLSEFDVIFLVGKRATLLEQKCSKGTHAMLAVKASLLELNKVLSDYCLDVACINGPSDIVLSGKIEDIKAAARALAPTKSIIMDLQFAFHSSQVDVILDEFEKSAAAVDFRRPHTPLLSPLLGQIVTEKGIIGPSYLRSHCRNTVDFVKGLDAGASAGYVKEETLWLEIGCRPICSRMIKTLLSSIVFETLSPNRDPWDSTANTLCGLYNHGITPNFAAYHGHYSSKVLQLPTYAFDEKVYWLQYTGDWCLTKNQASAKACALEDGPAERPFKTSVQRIISESIGGQKALVKAESDLGSPLLHKVVAGHLVAGKGLCPSSLYADMALALTEYAYSLIRPNDSVTMNVGSMENPAPLILQNTLSPEPQLVQMEVSLDREKRNANFHISTMDGKVVHAKCKIYFEKKDQLLVQWDRVNYMVKDRIDMLKSMVHAGNAEKLGRSTVYKIFGALVTYSDQYQGMKDVVLRGEELEGTSEIRFRASPESGNFHTSPYLIDSAAHLAGFIMNASADANTVYISHGWESLCFPEGLDHSKPYTAYVKMRAVASEKRTVAGDVYIFDSEYKIIGLVSGLKFQAIPKTLLNSLLERKTVHKASNPVPQGTPAFRNDQLAHTNSSHIYGGEQLPVRDDFFHKVIRIIAKEIDMKEGDLGKDTQWADIGVDSLMCLAICGKLRDYLDLDLPSSLFTEFPTVRLLKEHLLEASSGSSTPTSLSTSSSLETTLTTPDETYFGERPETPLFDNIIPIKQQKTDVIATVKQIIAEQTGVQALDIDDNTDLATIGLDSLMTLAVSSVLRETCQIDVPAFTFAASPTLGHLRAELGLQELAAPRGLFQQAVGARYEDLHGIRKVSYPPAVSHLLQGDPETAKIKIFLFPDGSGSATSYMSIPAINPEDICIYGLDCPFMKDPASYTIGINGVSKLYLEEIYRRQPKGPYYLGGWSAGGIVAYEVAQQLATLANNNPPRKHEFEVAKLIMIDSPCPIDLKPLPTRLHQFFADVGIIGSNSGHVPSWLIPHFESSIKNLSAYRPQTLLKNNATSPFTPETLFIWATLGVYQSQSNMKFQVYDSDPENMKWLLENRTDFGSNGWHDLLPIEHCRFQPVEGANHFTMMKSPNVEKLAEIIRQFLHA</sequence>
<evidence type="ECO:0000256" key="4">
    <source>
        <dbReference type="PROSITE-ProRule" id="PRU01363"/>
    </source>
</evidence>
<feature type="domain" description="Ketosynthase family 3 (KS3)" evidence="6">
    <location>
        <begin position="323"/>
        <end position="750"/>
    </location>
</feature>
<dbReference type="InterPro" id="IPR018201">
    <property type="entry name" value="Ketoacyl_synth_AS"/>
</dbReference>
<evidence type="ECO:0000256" key="2">
    <source>
        <dbReference type="ARBA" id="ARBA00022553"/>
    </source>
</evidence>
<keyword evidence="9" id="KW-1185">Reference proteome</keyword>
<dbReference type="SUPFAM" id="SSF52151">
    <property type="entry name" value="FabD/lysophospholipase-like"/>
    <property type="match status" value="1"/>
</dbReference>
<dbReference type="InterPro" id="IPR014030">
    <property type="entry name" value="Ketoacyl_synth_N"/>
</dbReference>
<evidence type="ECO:0000259" key="7">
    <source>
        <dbReference type="PROSITE" id="PS52019"/>
    </source>
</evidence>
<dbReference type="Gene3D" id="3.30.70.250">
    <property type="entry name" value="Malonyl-CoA ACP transacylase, ACP-binding"/>
    <property type="match status" value="1"/>
</dbReference>
<dbReference type="SMART" id="SM00827">
    <property type="entry name" value="PKS_AT"/>
    <property type="match status" value="1"/>
</dbReference>
<dbReference type="InterPro" id="IPR014043">
    <property type="entry name" value="Acyl_transferase_dom"/>
</dbReference>
<dbReference type="PROSITE" id="PS52019">
    <property type="entry name" value="PKS_MFAS_DH"/>
    <property type="match status" value="1"/>
</dbReference>
<dbReference type="InterPro" id="IPR009081">
    <property type="entry name" value="PP-bd_ACP"/>
</dbReference>
<dbReference type="InterPro" id="IPR049900">
    <property type="entry name" value="PKS_mFAS_DH"/>
</dbReference>
<dbReference type="SUPFAM" id="SSF55048">
    <property type="entry name" value="Probable ACP-binding domain of malonyl-CoA ACP transacylase"/>
    <property type="match status" value="1"/>
</dbReference>
<evidence type="ECO:0000313" key="8">
    <source>
        <dbReference type="EMBL" id="KKY25484.1"/>
    </source>
</evidence>
<dbReference type="Pfam" id="PF14765">
    <property type="entry name" value="PS-DH"/>
    <property type="match status" value="1"/>
</dbReference>
<dbReference type="SMART" id="SM00825">
    <property type="entry name" value="PKS_KS"/>
    <property type="match status" value="1"/>
</dbReference>
<dbReference type="Pfam" id="PF16073">
    <property type="entry name" value="SAT"/>
    <property type="match status" value="2"/>
</dbReference>
<dbReference type="CDD" id="cd00833">
    <property type="entry name" value="PKS"/>
    <property type="match status" value="1"/>
</dbReference>
<dbReference type="NCBIfam" id="TIGR04532">
    <property type="entry name" value="PT_fungal_PKS"/>
    <property type="match status" value="1"/>
</dbReference>
<dbReference type="PROSITE" id="PS50075">
    <property type="entry name" value="CARRIER"/>
    <property type="match status" value="2"/>
</dbReference>
<evidence type="ECO:0000256" key="3">
    <source>
        <dbReference type="ARBA" id="ARBA00022679"/>
    </source>
</evidence>
<evidence type="ECO:0000313" key="9">
    <source>
        <dbReference type="Proteomes" id="UP000053317"/>
    </source>
</evidence>
<dbReference type="InterPro" id="IPR049551">
    <property type="entry name" value="PKS_DH_C"/>
</dbReference>
<dbReference type="InterPro" id="IPR001227">
    <property type="entry name" value="Ac_transferase_dom_sf"/>
</dbReference>
<feature type="domain" description="Carrier" evidence="5">
    <location>
        <begin position="1576"/>
        <end position="1653"/>
    </location>
</feature>
<dbReference type="OrthoDB" id="329835at2759"/>
<dbReference type="Pfam" id="PF00550">
    <property type="entry name" value="PP-binding"/>
    <property type="match status" value="2"/>
</dbReference>
<feature type="active site" description="Proton acceptor; for dehydratase activity" evidence="4">
    <location>
        <position position="1261"/>
    </location>
</feature>
<feature type="region of interest" description="N-terminal hotdog fold" evidence="4">
    <location>
        <begin position="1229"/>
        <end position="1359"/>
    </location>
</feature>
<reference evidence="8 9" key="1">
    <citation type="submission" date="2015-05" db="EMBL/GenBank/DDBJ databases">
        <title>Distinctive expansion of gene families associated with plant cell wall degradation and secondary metabolism in the genomes of grapevine trunk pathogens.</title>
        <authorList>
            <person name="Lawrence D.P."/>
            <person name="Travadon R."/>
            <person name="Rolshausen P.E."/>
            <person name="Baumgartner K."/>
        </authorList>
    </citation>
    <scope>NUCLEOTIDE SEQUENCE [LARGE SCALE GENOMIC DNA]</scope>
    <source>
        <strain evidence="8">UCRPC4</strain>
    </source>
</reference>
<dbReference type="InterPro" id="IPR050091">
    <property type="entry name" value="PKS_NRPS_Biosynth_Enz"/>
</dbReference>
<dbReference type="PROSITE" id="PS00606">
    <property type="entry name" value="KS3_1"/>
    <property type="match status" value="1"/>
</dbReference>
<dbReference type="Proteomes" id="UP000053317">
    <property type="component" value="Unassembled WGS sequence"/>
</dbReference>
<dbReference type="SUPFAM" id="SSF47336">
    <property type="entry name" value="ACP-like"/>
    <property type="match status" value="2"/>
</dbReference>
<dbReference type="GO" id="GO:0031177">
    <property type="term" value="F:phosphopantetheine binding"/>
    <property type="evidence" value="ECO:0007669"/>
    <property type="project" value="InterPro"/>
</dbReference>
<dbReference type="Gene3D" id="3.40.50.1820">
    <property type="entry name" value="alpha/beta hydrolase"/>
    <property type="match status" value="1"/>
</dbReference>
<gene>
    <name evidence="8" type="ORF">UCRPC4_g01748</name>
</gene>
<dbReference type="GO" id="GO:0004315">
    <property type="term" value="F:3-oxoacyl-[acyl-carrier-protein] synthase activity"/>
    <property type="evidence" value="ECO:0007669"/>
    <property type="project" value="InterPro"/>
</dbReference>
<organism evidence="8 9">
    <name type="scientific">Phaeomoniella chlamydospora</name>
    <name type="common">Phaeoacremonium chlamydosporum</name>
    <dbReference type="NCBI Taxonomy" id="158046"/>
    <lineage>
        <taxon>Eukaryota</taxon>
        <taxon>Fungi</taxon>
        <taxon>Dikarya</taxon>
        <taxon>Ascomycota</taxon>
        <taxon>Pezizomycotina</taxon>
        <taxon>Eurotiomycetes</taxon>
        <taxon>Chaetothyriomycetidae</taxon>
        <taxon>Phaeomoniellales</taxon>
        <taxon>Phaeomoniellaceae</taxon>
        <taxon>Phaeomoniella</taxon>
    </lineage>
</organism>
<dbReference type="InterPro" id="IPR020841">
    <property type="entry name" value="PKS_Beta-ketoAc_synthase_dom"/>
</dbReference>
<dbReference type="InterPro" id="IPR042104">
    <property type="entry name" value="PKS_dehydratase_sf"/>
</dbReference>
<dbReference type="InterPro" id="IPR016039">
    <property type="entry name" value="Thiolase-like"/>
</dbReference>
<dbReference type="Gene3D" id="3.40.47.10">
    <property type="match status" value="1"/>
</dbReference>
<dbReference type="GO" id="GO:0004312">
    <property type="term" value="F:fatty acid synthase activity"/>
    <property type="evidence" value="ECO:0007669"/>
    <property type="project" value="TreeGrafter"/>
</dbReference>
<feature type="active site" description="Proton donor; for dehydratase activity" evidence="4">
    <location>
        <position position="1447"/>
    </location>
</feature>
<keyword evidence="2" id="KW-0597">Phosphoprotein</keyword>